<protein>
    <recommendedName>
        <fullName evidence="4">Protein IVY1</fullName>
    </recommendedName>
</protein>
<dbReference type="AlphaFoldDB" id="A0A1E3NIG2"/>
<feature type="region of interest" description="Disordered" evidence="1">
    <location>
        <begin position="244"/>
        <end position="316"/>
    </location>
</feature>
<evidence type="ECO:0000256" key="1">
    <source>
        <dbReference type="SAM" id="MobiDB-lite"/>
    </source>
</evidence>
<dbReference type="PANTHER" id="PTHR38407:SF1">
    <property type="entry name" value="PROTEIN IVY1"/>
    <property type="match status" value="1"/>
</dbReference>
<dbReference type="RefSeq" id="XP_019017032.1">
    <property type="nucleotide sequence ID" value="XM_019163372.1"/>
</dbReference>
<dbReference type="STRING" id="763406.A0A1E3NIG2"/>
<dbReference type="InterPro" id="IPR037470">
    <property type="entry name" value="IVY1"/>
</dbReference>
<dbReference type="EMBL" id="KV454004">
    <property type="protein sequence ID" value="ODQ45919.1"/>
    <property type="molecule type" value="Genomic_DNA"/>
</dbReference>
<dbReference type="InterPro" id="IPR027267">
    <property type="entry name" value="AH/BAR_dom_sf"/>
</dbReference>
<dbReference type="OrthoDB" id="5594612at2759"/>
<gene>
    <name evidence="2" type="ORF">PICMEDRAFT_59513</name>
</gene>
<dbReference type="GO" id="GO:0005543">
    <property type="term" value="F:phospholipid binding"/>
    <property type="evidence" value="ECO:0007669"/>
    <property type="project" value="InterPro"/>
</dbReference>
<organism evidence="2 3">
    <name type="scientific">Pichia membranifaciens NRRL Y-2026</name>
    <dbReference type="NCBI Taxonomy" id="763406"/>
    <lineage>
        <taxon>Eukaryota</taxon>
        <taxon>Fungi</taxon>
        <taxon>Dikarya</taxon>
        <taxon>Ascomycota</taxon>
        <taxon>Saccharomycotina</taxon>
        <taxon>Pichiomycetes</taxon>
        <taxon>Pichiales</taxon>
        <taxon>Pichiaceae</taxon>
        <taxon>Pichia</taxon>
    </lineage>
</organism>
<name>A0A1E3NIG2_9ASCO</name>
<evidence type="ECO:0000313" key="2">
    <source>
        <dbReference type="EMBL" id="ODQ45919.1"/>
    </source>
</evidence>
<dbReference type="Proteomes" id="UP000094455">
    <property type="component" value="Unassembled WGS sequence"/>
</dbReference>
<evidence type="ECO:0008006" key="4">
    <source>
        <dbReference type="Google" id="ProtNLM"/>
    </source>
</evidence>
<proteinExistence type="predicted"/>
<reference evidence="2 3" key="1">
    <citation type="journal article" date="2016" name="Proc. Natl. Acad. Sci. U.S.A.">
        <title>Comparative genomics of biotechnologically important yeasts.</title>
        <authorList>
            <person name="Riley R."/>
            <person name="Haridas S."/>
            <person name="Wolfe K.H."/>
            <person name="Lopes M.R."/>
            <person name="Hittinger C.T."/>
            <person name="Goeker M."/>
            <person name="Salamov A.A."/>
            <person name="Wisecaver J.H."/>
            <person name="Long T.M."/>
            <person name="Calvey C.H."/>
            <person name="Aerts A.L."/>
            <person name="Barry K.W."/>
            <person name="Choi C."/>
            <person name="Clum A."/>
            <person name="Coughlan A.Y."/>
            <person name="Deshpande S."/>
            <person name="Douglass A.P."/>
            <person name="Hanson S.J."/>
            <person name="Klenk H.-P."/>
            <person name="LaButti K.M."/>
            <person name="Lapidus A."/>
            <person name="Lindquist E.A."/>
            <person name="Lipzen A.M."/>
            <person name="Meier-Kolthoff J.P."/>
            <person name="Ohm R.A."/>
            <person name="Otillar R.P."/>
            <person name="Pangilinan J.L."/>
            <person name="Peng Y."/>
            <person name="Rokas A."/>
            <person name="Rosa C.A."/>
            <person name="Scheuner C."/>
            <person name="Sibirny A.A."/>
            <person name="Slot J.C."/>
            <person name="Stielow J.B."/>
            <person name="Sun H."/>
            <person name="Kurtzman C.P."/>
            <person name="Blackwell M."/>
            <person name="Grigoriev I.V."/>
            <person name="Jeffries T.W."/>
        </authorList>
    </citation>
    <scope>NUCLEOTIDE SEQUENCE [LARGE SCALE GENOMIC DNA]</scope>
    <source>
        <strain evidence="2 3">NRRL Y-2026</strain>
    </source>
</reference>
<dbReference type="GO" id="GO:0042144">
    <property type="term" value="P:vacuole fusion, non-autophagic"/>
    <property type="evidence" value="ECO:0007669"/>
    <property type="project" value="InterPro"/>
</dbReference>
<dbReference type="GO" id="GO:0000329">
    <property type="term" value="C:fungal-type vacuole membrane"/>
    <property type="evidence" value="ECO:0007669"/>
    <property type="project" value="InterPro"/>
</dbReference>
<feature type="compositionally biased region" description="Basic and acidic residues" evidence="1">
    <location>
        <begin position="244"/>
        <end position="257"/>
    </location>
</feature>
<sequence length="316" mass="35445">MALDVLVTKKDVSESVEQMQELSRCCEALSQKLKEASDAFGDFGAVIEKISRSKGSGEHCNALSTFSNYQYLISNQHRYLGELLQREFGDKIGDIKNEYEGRNRVRRDEFQSEYKTLVKELKSSEVANSKLRKGKIRNLVSYKTNLASLTSKLDNIDRVYHDYYVDSYGLIEEASGRIVERARSVVRQESVVFGKLAEKTRPGNGLDVLFTEDVDADVDVDADAEAIAVDEDEDVEDGDTTIREERDEDEAAVRAADDVEDDDDDDMSRRDERYMQQAVELLRQEQPEPAGDGSVDRASEAAKASEADADQPMPPA</sequence>
<keyword evidence="3" id="KW-1185">Reference proteome</keyword>
<dbReference type="Gene3D" id="1.20.1270.60">
    <property type="entry name" value="Arfaptin homology (AH) domain/BAR domain"/>
    <property type="match status" value="1"/>
</dbReference>
<accession>A0A1E3NIG2</accession>
<feature type="compositionally biased region" description="Basic and acidic residues" evidence="1">
    <location>
        <begin position="294"/>
        <end position="306"/>
    </location>
</feature>
<dbReference type="PANTHER" id="PTHR38407">
    <property type="entry name" value="PROTEIN IVY1"/>
    <property type="match status" value="1"/>
</dbReference>
<dbReference type="GeneID" id="30180059"/>
<evidence type="ECO:0000313" key="3">
    <source>
        <dbReference type="Proteomes" id="UP000094455"/>
    </source>
</evidence>